<evidence type="ECO:0000313" key="1">
    <source>
        <dbReference type="EMBL" id="EUA09038.1"/>
    </source>
</evidence>
<dbReference type="PATRIC" id="fig|1299334.3.peg.9586"/>
<sequence>MSGISARRGMLTVDRFDSAEAVHEYFKNHYGPTISAYRSIADNPVLVASLDAQLVELARSHLRDGVMQWEYLLVTARKW</sequence>
<accession>X7YR98</accession>
<evidence type="ECO:0008006" key="2">
    <source>
        <dbReference type="Google" id="ProtNLM"/>
    </source>
</evidence>
<comment type="caution">
    <text evidence="1">The sequence shown here is derived from an EMBL/GenBank/DDBJ whole genome shotgun (WGS) entry which is preliminary data.</text>
</comment>
<proteinExistence type="predicted"/>
<organism evidence="1">
    <name type="scientific">Mycobacterium xenopi 4042</name>
    <dbReference type="NCBI Taxonomy" id="1299334"/>
    <lineage>
        <taxon>Bacteria</taxon>
        <taxon>Bacillati</taxon>
        <taxon>Actinomycetota</taxon>
        <taxon>Actinomycetes</taxon>
        <taxon>Mycobacteriales</taxon>
        <taxon>Mycobacteriaceae</taxon>
        <taxon>Mycobacterium</taxon>
    </lineage>
</organism>
<gene>
    <name evidence="1" type="ORF">I553_10095</name>
</gene>
<name>X7YR98_MYCXE</name>
<protein>
    <recommendedName>
        <fullName evidence="2">Methyltransferase</fullName>
    </recommendedName>
</protein>
<reference evidence="1" key="1">
    <citation type="submission" date="2014-01" db="EMBL/GenBank/DDBJ databases">
        <authorList>
            <person name="Brown-Elliot B."/>
            <person name="Wallace R."/>
            <person name="Lenaerts A."/>
            <person name="Ordway D."/>
            <person name="DeGroote M.A."/>
            <person name="Parker T."/>
            <person name="Sizemore C."/>
            <person name="Tallon L.J."/>
            <person name="Sadzewicz L.K."/>
            <person name="Sengamalay N."/>
            <person name="Fraser C.M."/>
            <person name="Hine E."/>
            <person name="Shefchek K.A."/>
            <person name="Das S.P."/>
            <person name="Tettelin H."/>
        </authorList>
    </citation>
    <scope>NUCLEOTIDE SEQUENCE [LARGE SCALE GENOMIC DNA]</scope>
    <source>
        <strain evidence="1">4042</strain>
    </source>
</reference>
<dbReference type="AlphaFoldDB" id="X7YR98"/>
<dbReference type="EMBL" id="JAOB01000090">
    <property type="protein sequence ID" value="EUA09038.1"/>
    <property type="molecule type" value="Genomic_DNA"/>
</dbReference>